<dbReference type="EMBL" id="JACJQB010000041">
    <property type="protein sequence ID" value="MBD2189501.1"/>
    <property type="molecule type" value="Genomic_DNA"/>
</dbReference>
<dbReference type="Proteomes" id="UP000642094">
    <property type="component" value="Unassembled WGS sequence"/>
</dbReference>
<protein>
    <submittedName>
        <fullName evidence="2">DUF4240 domain-containing protein</fullName>
    </submittedName>
</protein>
<dbReference type="RefSeq" id="WP_190404329.1">
    <property type="nucleotide sequence ID" value="NZ_JACJQB010000041.1"/>
</dbReference>
<evidence type="ECO:0000313" key="3">
    <source>
        <dbReference type="Proteomes" id="UP000642094"/>
    </source>
</evidence>
<keyword evidence="3" id="KW-1185">Reference proteome</keyword>
<dbReference type="Pfam" id="PF14024">
    <property type="entry name" value="DUF4240"/>
    <property type="match status" value="1"/>
</dbReference>
<sequence length="171" mass="19847">MDTTIFWKLIDEARHTSESDPEQQLAELSLLLDKLSAEEIVDFHYIFYSLFYKSYTWELWGAAYVINGGCSDDAFDYFRGWLISRGEKVFTTALREPDQLASMINDGDAEIDCQVEGWQSIAVEAWCRKTGQKDSAFPAWSSENLSNDPIGEKWQEEDLDRLYPMLNQRFN</sequence>
<organism evidence="2 3">
    <name type="scientific">Pseudanabaena mucicola FACHB-723</name>
    <dbReference type="NCBI Taxonomy" id="2692860"/>
    <lineage>
        <taxon>Bacteria</taxon>
        <taxon>Bacillati</taxon>
        <taxon>Cyanobacteriota</taxon>
        <taxon>Cyanophyceae</taxon>
        <taxon>Pseudanabaenales</taxon>
        <taxon>Pseudanabaenaceae</taxon>
        <taxon>Pseudanabaena</taxon>
    </lineage>
</organism>
<evidence type="ECO:0000259" key="1">
    <source>
        <dbReference type="Pfam" id="PF14024"/>
    </source>
</evidence>
<dbReference type="InterPro" id="IPR025334">
    <property type="entry name" value="DUF4240"/>
</dbReference>
<comment type="caution">
    <text evidence="2">The sequence shown here is derived from an EMBL/GenBank/DDBJ whole genome shotgun (WGS) entry which is preliminary data.</text>
</comment>
<proteinExistence type="predicted"/>
<reference evidence="2 3" key="1">
    <citation type="journal article" date="2020" name="ISME J.">
        <title>Comparative genomics reveals insights into cyanobacterial evolution and habitat adaptation.</title>
        <authorList>
            <person name="Chen M.Y."/>
            <person name="Teng W.K."/>
            <person name="Zhao L."/>
            <person name="Hu C.X."/>
            <person name="Zhou Y.K."/>
            <person name="Han B.P."/>
            <person name="Song L.R."/>
            <person name="Shu W.S."/>
        </authorList>
    </citation>
    <scope>NUCLEOTIDE SEQUENCE [LARGE SCALE GENOMIC DNA]</scope>
    <source>
        <strain evidence="2 3">FACHB-723</strain>
    </source>
</reference>
<accession>A0ABR7ZZT5</accession>
<evidence type="ECO:0000313" key="2">
    <source>
        <dbReference type="EMBL" id="MBD2189501.1"/>
    </source>
</evidence>
<name>A0ABR7ZZT5_9CYAN</name>
<feature type="domain" description="DUF4240" evidence="1">
    <location>
        <begin position="1"/>
        <end position="126"/>
    </location>
</feature>
<gene>
    <name evidence="2" type="ORF">H6F41_15310</name>
</gene>